<sequence>MASKRKRNSVCASRSQYRIARTRTDLADEMISYDVPQVADNIPNSDLDVPNSLAIIDDISNVEPLHSVVDDSIDVEVHSDEFSLFSSDTESNNNVRDSSPESSTFNFPTTTNDHASENFQSHLACWAIKFNIPHVALNALLLLLKMFFDATLPSNARTLLDTPRQLHIKTIEPGQYFHIGIIKAVTKLLAKNNLAHLTPASGIKICVNIDGLPIEKSSSNQLWLILCNLQGNVNNVELIGVYQGFDKPKEPNIFLNDFVQEAIFLTNNGFTFNGKIFPFEIAAFVCDAPAKAFIKKTKGHAGYSSCTKCYTVGNFVENRVCFPQIANLKHRTNQEFRNKVDEDHHTGTTILESIPGLNMIAAFPLDYMHLICLGVMRKLLLMWVTGKPPTKLQHIKVQNISQALIKQRPFSPCEFARKPRSLSEVNRFKATEYRQFLLYTGPVILRSILSLDMYTNFLSLHIATLILSNTKLLSHFGDYSDSLLKYFVKTFILIYGEQNVSHNIHNLLHIFADSKQFGVLQNFCSFPLENYLQSFKRIIRKGDKPLSQIIKRKFEQDSCVIVENSFCCGYPIPSMEHNNGPLIGNGVLTQYKQIQFQNYTLKLSMGDNCCCLNDGNVICIKNFVSKDDELFIIGFKYMERSDVYLKPCKSSSLGIYFVSGEGSLNIWNIKNISNKLVKVIVNDKIAVFPFLH</sequence>
<dbReference type="InParanoid" id="A0A5N4AUD9"/>
<evidence type="ECO:0000313" key="2">
    <source>
        <dbReference type="EMBL" id="KAB0800961.1"/>
    </source>
</evidence>
<name>A0A5N4AUD9_PHOPY</name>
<feature type="region of interest" description="Disordered" evidence="1">
    <location>
        <begin position="86"/>
        <end position="105"/>
    </location>
</feature>
<gene>
    <name evidence="2" type="ORF">PPYR_05315</name>
</gene>
<evidence type="ECO:0000313" key="3">
    <source>
        <dbReference type="Proteomes" id="UP000327044"/>
    </source>
</evidence>
<comment type="caution">
    <text evidence="2">The sequence shown here is derived from an EMBL/GenBank/DDBJ whole genome shotgun (WGS) entry which is preliminary data.</text>
</comment>
<dbReference type="AlphaFoldDB" id="A0A5N4AUD9"/>
<dbReference type="PANTHER" id="PTHR33053">
    <property type="entry name" value="PROTEIN, PUTATIVE-RELATED"/>
    <property type="match status" value="1"/>
</dbReference>
<evidence type="ECO:0008006" key="4">
    <source>
        <dbReference type="Google" id="ProtNLM"/>
    </source>
</evidence>
<reference evidence="2 3" key="1">
    <citation type="journal article" date="2018" name="Elife">
        <title>Firefly genomes illuminate parallel origins of bioluminescence in beetles.</title>
        <authorList>
            <person name="Fallon T.R."/>
            <person name="Lower S.E."/>
            <person name="Chang C.H."/>
            <person name="Bessho-Uehara M."/>
            <person name="Martin G.J."/>
            <person name="Bewick A.J."/>
            <person name="Behringer M."/>
            <person name="Debat H.J."/>
            <person name="Wong I."/>
            <person name="Day J.C."/>
            <person name="Suvorov A."/>
            <person name="Silva C.J."/>
            <person name="Stanger-Hall K.F."/>
            <person name="Hall D.W."/>
            <person name="Schmitz R.J."/>
            <person name="Nelson D.R."/>
            <person name="Lewis S.M."/>
            <person name="Shigenobu S."/>
            <person name="Bybee S.M."/>
            <person name="Larracuente A.M."/>
            <person name="Oba Y."/>
            <person name="Weng J.K."/>
        </authorList>
    </citation>
    <scope>NUCLEOTIDE SEQUENCE [LARGE SCALE GENOMIC DNA]</scope>
    <source>
        <strain evidence="2">1611_PpyrPB1</strain>
        <tissue evidence="2">Whole body</tissue>
    </source>
</reference>
<organism evidence="2 3">
    <name type="scientific">Photinus pyralis</name>
    <name type="common">Common eastern firefly</name>
    <name type="synonym">Lampyris pyralis</name>
    <dbReference type="NCBI Taxonomy" id="7054"/>
    <lineage>
        <taxon>Eukaryota</taxon>
        <taxon>Metazoa</taxon>
        <taxon>Ecdysozoa</taxon>
        <taxon>Arthropoda</taxon>
        <taxon>Hexapoda</taxon>
        <taxon>Insecta</taxon>
        <taxon>Pterygota</taxon>
        <taxon>Neoptera</taxon>
        <taxon>Endopterygota</taxon>
        <taxon>Coleoptera</taxon>
        <taxon>Polyphaga</taxon>
        <taxon>Elateriformia</taxon>
        <taxon>Elateroidea</taxon>
        <taxon>Lampyridae</taxon>
        <taxon>Lampyrinae</taxon>
        <taxon>Photinus</taxon>
    </lineage>
</organism>
<keyword evidence="3" id="KW-1185">Reference proteome</keyword>
<dbReference type="Proteomes" id="UP000327044">
    <property type="component" value="Unassembled WGS sequence"/>
</dbReference>
<protein>
    <recommendedName>
        <fullName evidence="4">DUF4806 domain-containing protein</fullName>
    </recommendedName>
</protein>
<accession>A0A5N4AUD9</accession>
<evidence type="ECO:0000256" key="1">
    <source>
        <dbReference type="SAM" id="MobiDB-lite"/>
    </source>
</evidence>
<proteinExistence type="predicted"/>
<dbReference type="EMBL" id="VVIM01000003">
    <property type="protein sequence ID" value="KAB0800961.1"/>
    <property type="molecule type" value="Genomic_DNA"/>
</dbReference>